<proteinExistence type="predicted"/>
<sequence>MATNFPHRDNLTLMPGNSDFKRAFDIGNTPLINAANGGQYGFAPNNFRYVQEQPYVSQRPYCVNLSTPAAFSNLPGGKDLHGLLRAYMETRSREWSGLTVRTSVDYHDITWAGGSTLSFPVGSTRQFGSISHMALDPEGETFSKMFDTWISYLLNDPTIRHPKIITLGYSGELLLDEISMSSIYFEPTRNWQDVRHAVLVLGQMPKEGPNYEFSFNVEQASGQVREISTEFTGLMEFDTLAAKEIARAVMKRMPLYNPGGRAAPAGFKQPTANLAAIQNNGILDSMNKDARTIQNPNFMGG</sequence>
<dbReference type="Pfam" id="PF23806">
    <property type="entry name" value="Phage_TTP_14"/>
    <property type="match status" value="1"/>
</dbReference>
<evidence type="ECO:0008006" key="2">
    <source>
        <dbReference type="Google" id="ProtNLM"/>
    </source>
</evidence>
<accession>A0AAU8KXA3</accession>
<dbReference type="EMBL" id="PP885733">
    <property type="protein sequence ID" value="XCN28112.1"/>
    <property type="molecule type" value="Genomic_DNA"/>
</dbReference>
<reference evidence="1" key="1">
    <citation type="submission" date="2024-06" db="EMBL/GenBank/DDBJ databases">
        <authorList>
            <person name="Gannavaram S."/>
            <person name="Nemani S."/>
            <person name="Datta M."/>
            <person name="Picchiottino A."/>
            <person name="Mereddy A."/>
            <person name="Gannavaram N."/>
            <person name="Honeycutt C."/>
            <person name="Tran D."/>
            <person name="Choi K."/>
            <person name="Srinivasan K."/>
            <person name="Johnson A."/>
        </authorList>
    </citation>
    <scope>NUCLEOTIDE SEQUENCE</scope>
</reference>
<protein>
    <recommendedName>
        <fullName evidence="2">Tail tube protein</fullName>
    </recommendedName>
</protein>
<evidence type="ECO:0000313" key="1">
    <source>
        <dbReference type="EMBL" id="XCN28112.1"/>
    </source>
</evidence>
<dbReference type="InterPro" id="IPR057119">
    <property type="entry name" value="Phage_TTP_14"/>
</dbReference>
<name>A0AAU8KXA3_9CAUD</name>
<organism evidence="1">
    <name type="scientific">Pantoea phage Survivor</name>
    <dbReference type="NCBI Taxonomy" id="3232176"/>
    <lineage>
        <taxon>Viruses</taxon>
        <taxon>Duplodnaviria</taxon>
        <taxon>Heunggongvirae</taxon>
        <taxon>Uroviricota</taxon>
        <taxon>Caudoviricetes</taxon>
    </lineage>
</organism>